<dbReference type="Proteomes" id="UP001140510">
    <property type="component" value="Unassembled WGS sequence"/>
</dbReference>
<protein>
    <submittedName>
        <fullName evidence="1">Uncharacterized protein</fullName>
    </submittedName>
</protein>
<dbReference type="OrthoDB" id="3759404at2759"/>
<keyword evidence="2" id="KW-1185">Reference proteome</keyword>
<organism evidence="1 2">
    <name type="scientific">Didymella pomorum</name>
    <dbReference type="NCBI Taxonomy" id="749634"/>
    <lineage>
        <taxon>Eukaryota</taxon>
        <taxon>Fungi</taxon>
        <taxon>Dikarya</taxon>
        <taxon>Ascomycota</taxon>
        <taxon>Pezizomycotina</taxon>
        <taxon>Dothideomycetes</taxon>
        <taxon>Pleosporomycetidae</taxon>
        <taxon>Pleosporales</taxon>
        <taxon>Pleosporineae</taxon>
        <taxon>Didymellaceae</taxon>
        <taxon>Didymella</taxon>
    </lineage>
</organism>
<comment type="caution">
    <text evidence="1">The sequence shown here is derived from an EMBL/GenBank/DDBJ whole genome shotgun (WGS) entry which is preliminary data.</text>
</comment>
<evidence type="ECO:0000313" key="1">
    <source>
        <dbReference type="EMBL" id="KAJ4409059.1"/>
    </source>
</evidence>
<reference evidence="1" key="1">
    <citation type="submission" date="2022-10" db="EMBL/GenBank/DDBJ databases">
        <title>Tapping the CABI collections for fungal endophytes: first genome assemblies for Collariella, Neodidymelliopsis, Ascochyta clinopodiicola, Didymella pomorum, Didymosphaeria variabile, Neocosmospora piperis and Neocucurbitaria cava.</title>
        <authorList>
            <person name="Hill R."/>
        </authorList>
    </citation>
    <scope>NUCLEOTIDE SEQUENCE</scope>
    <source>
        <strain evidence="1">IMI 355091</strain>
    </source>
</reference>
<sequence>MNDLKPSSTKQRPGIALVRPKLHDDTQENRDLFKRWARLHMRDTVSIPKDETLGRASKSLRYIRATEDGGEEYLFTIVLDDVRLPGTKRFQTVPQRLDLENTRALDGGEEPVLRESDPRVGTEPMVFRIVSPSHEITELMMKANPSTYTLVTVTMTITQATPTPGLRIERFRDSLAQMLTGTTQQLVHATLYCHAPDAQPDMLPKISEGEDGRGQWLICALVSSDRDSGDTDHYEDEIRGGMLESIEKWRRRLQEEGALKEVDLKVGVWKGDIFMS</sequence>
<accession>A0A9W9D9R5</accession>
<evidence type="ECO:0000313" key="2">
    <source>
        <dbReference type="Proteomes" id="UP001140510"/>
    </source>
</evidence>
<dbReference type="EMBL" id="JAPEVA010000013">
    <property type="protein sequence ID" value="KAJ4409059.1"/>
    <property type="molecule type" value="Genomic_DNA"/>
</dbReference>
<proteinExistence type="predicted"/>
<dbReference type="AlphaFoldDB" id="A0A9W9D9R5"/>
<gene>
    <name evidence="1" type="ORF">N0V91_002875</name>
</gene>
<name>A0A9W9D9R5_9PLEO</name>